<dbReference type="GO" id="GO:0035312">
    <property type="term" value="F:5'-3' DNA exonuclease activity"/>
    <property type="evidence" value="ECO:0007669"/>
    <property type="project" value="TreeGrafter"/>
</dbReference>
<comment type="caution">
    <text evidence="5">The sequence shown here is derived from an EMBL/GenBank/DDBJ whole genome shotgun (WGS) entry which is preliminary data.</text>
</comment>
<keyword evidence="1" id="KW-0540">Nuclease</keyword>
<dbReference type="Proteomes" id="UP000308267">
    <property type="component" value="Unassembled WGS sequence"/>
</dbReference>
<dbReference type="InterPro" id="IPR001279">
    <property type="entry name" value="Metallo-B-lactamas"/>
</dbReference>
<evidence type="ECO:0000256" key="2">
    <source>
        <dbReference type="ARBA" id="ARBA00022801"/>
    </source>
</evidence>
<evidence type="ECO:0000259" key="4">
    <source>
        <dbReference type="Pfam" id="PF12706"/>
    </source>
</evidence>
<evidence type="ECO:0000256" key="3">
    <source>
        <dbReference type="ARBA" id="ARBA00022839"/>
    </source>
</evidence>
<dbReference type="Pfam" id="PF12706">
    <property type="entry name" value="Lactamase_B_2"/>
    <property type="match status" value="1"/>
</dbReference>
<gene>
    <name evidence="5" type="ORF">CRM22_008344</name>
</gene>
<dbReference type="EMBL" id="SJOL01008260">
    <property type="protein sequence ID" value="TGZ60788.1"/>
    <property type="molecule type" value="Genomic_DNA"/>
</dbReference>
<dbReference type="InterPro" id="IPR036866">
    <property type="entry name" value="RibonucZ/Hydroxyglut_hydro"/>
</dbReference>
<dbReference type="PANTHER" id="PTHR23240:SF8">
    <property type="entry name" value="PROTEIN ARTEMIS"/>
    <property type="match status" value="1"/>
</dbReference>
<protein>
    <recommendedName>
        <fullName evidence="4">Metallo-beta-lactamase domain-containing protein</fullName>
    </recommendedName>
</protein>
<name>A0A4S2LJJ8_OPIFE</name>
<dbReference type="GO" id="GO:0003684">
    <property type="term" value="F:damaged DNA binding"/>
    <property type="evidence" value="ECO:0007669"/>
    <property type="project" value="TreeGrafter"/>
</dbReference>
<evidence type="ECO:0000256" key="1">
    <source>
        <dbReference type="ARBA" id="ARBA00022722"/>
    </source>
</evidence>
<sequence length="461" mass="52208">MFTGEVPEYPEVAFDNFTRRKAIYFLSHAHSDHTTGLLSVSWPCRVYCSHATRKLLLANSCYAELHSVLIPLPLGHVTQIVYVDAQMPVLNVLLLPAGHCIGSTMIYLAGPSGAILYSGDFRLSSEALEQFHTRLPSSVQSLYLDTTFFHPSWSHIPTREFAVRCAVRVIRQWLQSLGLTRRIDGSLTGRCLVYICLRTHFVYEHLLESLATHFDTKIYVRPKMAELYSRLSEHVLATHLCSDPDATWIHVCSEQKHIHGARRVGSIREPNSSSHHKRLEKRRKGGLPSVPATYLNENVGETWTEAIHYVPTLTIIPTAMWFGLSHHILQSRGFAFVPSRNPCEKVVRLLYCTHASYSEMIEFVRQLRPRTAVACVVPRGDTEETVQARLDQLVREVQMVEHNISPSTVGSLVDCCAKNSSTGSPFMESFLRFAEHRRQNLTFSRAELSSDDPSQLDFVFS</sequence>
<proteinExistence type="predicted"/>
<dbReference type="PANTHER" id="PTHR23240">
    <property type="entry name" value="DNA CROSS-LINK REPAIR PROTEIN PSO2/SNM1-RELATED"/>
    <property type="match status" value="1"/>
</dbReference>
<keyword evidence="2" id="KW-0378">Hydrolase</keyword>
<dbReference type="GO" id="GO:0006303">
    <property type="term" value="P:double-strand break repair via nonhomologous end joining"/>
    <property type="evidence" value="ECO:0007669"/>
    <property type="project" value="TreeGrafter"/>
</dbReference>
<organism evidence="5 6">
    <name type="scientific">Opisthorchis felineus</name>
    <dbReference type="NCBI Taxonomy" id="147828"/>
    <lineage>
        <taxon>Eukaryota</taxon>
        <taxon>Metazoa</taxon>
        <taxon>Spiralia</taxon>
        <taxon>Lophotrochozoa</taxon>
        <taxon>Platyhelminthes</taxon>
        <taxon>Trematoda</taxon>
        <taxon>Digenea</taxon>
        <taxon>Opisthorchiida</taxon>
        <taxon>Opisthorchiata</taxon>
        <taxon>Opisthorchiidae</taxon>
        <taxon>Opisthorchis</taxon>
    </lineage>
</organism>
<dbReference type="GO" id="GO:0000723">
    <property type="term" value="P:telomere maintenance"/>
    <property type="evidence" value="ECO:0007669"/>
    <property type="project" value="TreeGrafter"/>
</dbReference>
<dbReference type="GO" id="GO:0036297">
    <property type="term" value="P:interstrand cross-link repair"/>
    <property type="evidence" value="ECO:0007669"/>
    <property type="project" value="TreeGrafter"/>
</dbReference>
<dbReference type="Gene3D" id="3.60.15.10">
    <property type="entry name" value="Ribonuclease Z/Hydroxyacylglutathione hydrolase-like"/>
    <property type="match status" value="1"/>
</dbReference>
<keyword evidence="3" id="KW-0269">Exonuclease</keyword>
<feature type="domain" description="Metallo-beta-lactamase" evidence="4">
    <location>
        <begin position="25"/>
        <end position="163"/>
    </location>
</feature>
<reference evidence="5 6" key="1">
    <citation type="journal article" date="2019" name="BMC Genomics">
        <title>New insights from Opisthorchis felineus genome: update on genomics of the epidemiologically important liver flukes.</title>
        <authorList>
            <person name="Ershov N.I."/>
            <person name="Mordvinov V.A."/>
            <person name="Prokhortchouk E.B."/>
            <person name="Pakharukova M.Y."/>
            <person name="Gunbin K.V."/>
            <person name="Ustyantsev K."/>
            <person name="Genaev M.A."/>
            <person name="Blinov A.G."/>
            <person name="Mazur A."/>
            <person name="Boulygina E."/>
            <person name="Tsygankova S."/>
            <person name="Khrameeva E."/>
            <person name="Chekanov N."/>
            <person name="Fan G."/>
            <person name="Xiao A."/>
            <person name="Zhang H."/>
            <person name="Xu X."/>
            <person name="Yang H."/>
            <person name="Solovyev V."/>
            <person name="Lee S.M."/>
            <person name="Liu X."/>
            <person name="Afonnikov D.A."/>
            <person name="Skryabin K.G."/>
        </authorList>
    </citation>
    <scope>NUCLEOTIDE SEQUENCE [LARGE SCALE GENOMIC DNA]</scope>
    <source>
        <strain evidence="5">AK-0245</strain>
        <tissue evidence="5">Whole organism</tissue>
    </source>
</reference>
<dbReference type="AlphaFoldDB" id="A0A4S2LJJ8"/>
<keyword evidence="6" id="KW-1185">Reference proteome</keyword>
<evidence type="ECO:0000313" key="5">
    <source>
        <dbReference type="EMBL" id="TGZ60788.1"/>
    </source>
</evidence>
<dbReference type="STRING" id="147828.A0A4S2LJJ8"/>
<dbReference type="SUPFAM" id="SSF56281">
    <property type="entry name" value="Metallo-hydrolase/oxidoreductase"/>
    <property type="match status" value="1"/>
</dbReference>
<evidence type="ECO:0000313" key="6">
    <source>
        <dbReference type="Proteomes" id="UP000308267"/>
    </source>
</evidence>
<dbReference type="Gene3D" id="3.40.50.12650">
    <property type="match status" value="1"/>
</dbReference>
<dbReference type="OrthoDB" id="262529at2759"/>
<accession>A0A4S2LJJ8</accession>